<comment type="similarity">
    <text evidence="1">Belongs to the 5'(3')-deoxyribonucleotidase family.</text>
</comment>
<keyword evidence="8" id="KW-1185">Reference proteome</keyword>
<dbReference type="PANTHER" id="PTHR12103">
    <property type="entry name" value="5'-NUCLEOTIDASE DOMAIN-CONTAINING"/>
    <property type="match status" value="1"/>
</dbReference>
<dbReference type="NCBIfam" id="TIGR02244">
    <property type="entry name" value="HAD-IG-Ncltidse"/>
    <property type="match status" value="1"/>
</dbReference>
<dbReference type="Proteomes" id="UP001626550">
    <property type="component" value="Unassembled WGS sequence"/>
</dbReference>
<evidence type="ECO:0000256" key="2">
    <source>
        <dbReference type="ARBA" id="ARBA00022723"/>
    </source>
</evidence>
<proteinExistence type="inferred from homology"/>
<dbReference type="SUPFAM" id="SSF56784">
    <property type="entry name" value="HAD-like"/>
    <property type="match status" value="1"/>
</dbReference>
<evidence type="ECO:0000313" key="8">
    <source>
        <dbReference type="Proteomes" id="UP001626550"/>
    </source>
</evidence>
<dbReference type="AlphaFoldDB" id="A0ABD2QNQ9"/>
<evidence type="ECO:0000256" key="6">
    <source>
        <dbReference type="SAM" id="MobiDB-lite"/>
    </source>
</evidence>
<evidence type="ECO:0000256" key="5">
    <source>
        <dbReference type="PIRSR" id="PIRSR017434-2"/>
    </source>
</evidence>
<keyword evidence="3" id="KW-0378">Hydrolase</keyword>
<dbReference type="GO" id="GO:0046872">
    <property type="term" value="F:metal ion binding"/>
    <property type="evidence" value="ECO:0007669"/>
    <property type="project" value="UniProtKB-KW"/>
</dbReference>
<reference evidence="7 8" key="1">
    <citation type="submission" date="2024-11" db="EMBL/GenBank/DDBJ databases">
        <title>Adaptive evolution of stress response genes in parasites aligns with host niche diversity.</title>
        <authorList>
            <person name="Hahn C."/>
            <person name="Resl P."/>
        </authorList>
    </citation>
    <scope>NUCLEOTIDE SEQUENCE [LARGE SCALE GENOMIC DNA]</scope>
    <source>
        <strain evidence="7">EGGRZ-B1_66</strain>
        <tissue evidence="7">Body</tissue>
    </source>
</reference>
<gene>
    <name evidence="7" type="primary">NT5C2</name>
    <name evidence="7" type="ORF">Ciccas_000243</name>
</gene>
<evidence type="ECO:0000256" key="3">
    <source>
        <dbReference type="ARBA" id="ARBA00022801"/>
    </source>
</evidence>
<dbReference type="PANTHER" id="PTHR12103:SF15">
    <property type="entry name" value="CYTOSOLIC PURINE 5'-NUCLEOTIDASE"/>
    <property type="match status" value="1"/>
</dbReference>
<keyword evidence="2 5" id="KW-0479">Metal-binding</keyword>
<keyword evidence="4 5" id="KW-0460">Magnesium</keyword>
<dbReference type="InterPro" id="IPR008380">
    <property type="entry name" value="HAD-SF_hydro_IG_5-nucl"/>
</dbReference>
<comment type="cofactor">
    <cofactor evidence="5">
        <name>Mg(2+)</name>
        <dbReference type="ChEBI" id="CHEBI:18420"/>
    </cofactor>
    <text evidence="5">Binds 1 Mg(2+) ion per subunit.</text>
</comment>
<dbReference type="PIRSF" id="PIRSF017434">
    <property type="entry name" value="Purine_5'-nucleotidase"/>
    <property type="match status" value="1"/>
</dbReference>
<feature type="binding site" evidence="5">
    <location>
        <position position="295"/>
    </location>
    <ligand>
        <name>Mg(2+)</name>
        <dbReference type="ChEBI" id="CHEBI:18420"/>
    </ligand>
</feature>
<name>A0ABD2QNQ9_9PLAT</name>
<dbReference type="InterPro" id="IPR036412">
    <property type="entry name" value="HAD-like_sf"/>
</dbReference>
<dbReference type="InterPro" id="IPR023214">
    <property type="entry name" value="HAD_sf"/>
</dbReference>
<dbReference type="InterPro" id="IPR016695">
    <property type="entry name" value="Pur_nucleotidase"/>
</dbReference>
<evidence type="ECO:0000313" key="7">
    <source>
        <dbReference type="EMBL" id="KAL3321080.1"/>
    </source>
</evidence>
<evidence type="ECO:0000256" key="4">
    <source>
        <dbReference type="ARBA" id="ARBA00022842"/>
    </source>
</evidence>
<protein>
    <submittedName>
        <fullName evidence="7">Cytosolic purine 5'-nucleotidase</fullName>
    </submittedName>
</protein>
<dbReference type="Pfam" id="PF05761">
    <property type="entry name" value="5_nucleotid"/>
    <property type="match status" value="1"/>
</dbReference>
<feature type="region of interest" description="Disordered" evidence="6">
    <location>
        <begin position="466"/>
        <end position="492"/>
    </location>
</feature>
<sequence>MDDQNKTKVHETQSNIGYKQYKSPHYEELAFSILQAKLIEMGYPEDLNKFKYEPSFPVRGMWFDKTFGTLLKMDQFGNILVCLLGFKIVVHDQLRHLYPNKFVKYDEKRIVIMNTLFDLPKLYMLACIIQLLTDSEGFIVSERGVKRGALYMSYMSVYEDVEKATDWMHTGELKRRTLADIDRYVYKDSRIPLLLERLRSYGAKTFLLTNSDYDYSHSSDKTWKSYFDYIVTDANKPKFFIQGTILRSVNESTGQKNIGHHMGPLESGRIYSGGSCEVFSELIGARGKDVLYVGDHIFGDILKSKKTVGWRTFLIIPELVNEIYVWKTKSDLFEKLNDLNRTLASYYKNMNITSSNKPDVSQIQTDVRRVAQEMEESYGILGSIFRNGSRQTFFSSQVLRYADLYSFSCVNLTNYPLFYMFRAPQMLMPHESTVSHDDTPLDSYHDLDATPCSLQRRTRTGMQLQPSIDAWTPSLGPPRSNESSDLEDDDIY</sequence>
<organism evidence="7 8">
    <name type="scientific">Cichlidogyrus casuarinus</name>
    <dbReference type="NCBI Taxonomy" id="1844966"/>
    <lineage>
        <taxon>Eukaryota</taxon>
        <taxon>Metazoa</taxon>
        <taxon>Spiralia</taxon>
        <taxon>Lophotrochozoa</taxon>
        <taxon>Platyhelminthes</taxon>
        <taxon>Monogenea</taxon>
        <taxon>Monopisthocotylea</taxon>
        <taxon>Dactylogyridea</taxon>
        <taxon>Ancyrocephalidae</taxon>
        <taxon>Cichlidogyrus</taxon>
    </lineage>
</organism>
<dbReference type="Gene3D" id="3.40.50.1000">
    <property type="entry name" value="HAD superfamily/HAD-like"/>
    <property type="match status" value="1"/>
</dbReference>
<dbReference type="EMBL" id="JBJKFK010000012">
    <property type="protein sequence ID" value="KAL3321080.1"/>
    <property type="molecule type" value="Genomic_DNA"/>
</dbReference>
<comment type="caution">
    <text evidence="7">The sequence shown here is derived from an EMBL/GenBank/DDBJ whole genome shotgun (WGS) entry which is preliminary data.</text>
</comment>
<dbReference type="GO" id="GO:0016787">
    <property type="term" value="F:hydrolase activity"/>
    <property type="evidence" value="ECO:0007669"/>
    <property type="project" value="UniProtKB-KW"/>
</dbReference>
<evidence type="ECO:0000256" key="1">
    <source>
        <dbReference type="ARBA" id="ARBA00009589"/>
    </source>
</evidence>
<accession>A0ABD2QNQ9</accession>